<accession>A0A2V3IU16</accession>
<evidence type="ECO:0000313" key="2">
    <source>
        <dbReference type="EMBL" id="PXF45628.1"/>
    </source>
</evidence>
<dbReference type="EMBL" id="NBIV01000056">
    <property type="protein sequence ID" value="PXF45628.1"/>
    <property type="molecule type" value="Genomic_DNA"/>
</dbReference>
<gene>
    <name evidence="2" type="ORF">BWQ96_04633</name>
</gene>
<dbReference type="Proteomes" id="UP000247409">
    <property type="component" value="Unassembled WGS sequence"/>
</dbReference>
<organism evidence="2 3">
    <name type="scientific">Gracilariopsis chorda</name>
    <dbReference type="NCBI Taxonomy" id="448386"/>
    <lineage>
        <taxon>Eukaryota</taxon>
        <taxon>Rhodophyta</taxon>
        <taxon>Florideophyceae</taxon>
        <taxon>Rhodymeniophycidae</taxon>
        <taxon>Gracilariales</taxon>
        <taxon>Gracilariaceae</taxon>
        <taxon>Gracilariopsis</taxon>
    </lineage>
</organism>
<protein>
    <submittedName>
        <fullName evidence="2">Uncharacterized protein</fullName>
    </submittedName>
</protein>
<sequence length="97" mass="11262">MRIDRYDSMAKESVPEIVRMDAKLVILFQSCIHDTCFQRSKGFAMVDEAQIARNCLRSNADQVAHRQNATGEDRLRGGHREETYKKDGNRFDAKRKE</sequence>
<proteinExistence type="predicted"/>
<evidence type="ECO:0000256" key="1">
    <source>
        <dbReference type="SAM" id="MobiDB-lite"/>
    </source>
</evidence>
<comment type="caution">
    <text evidence="2">The sequence shown here is derived from an EMBL/GenBank/DDBJ whole genome shotgun (WGS) entry which is preliminary data.</text>
</comment>
<keyword evidence="3" id="KW-1185">Reference proteome</keyword>
<evidence type="ECO:0000313" key="3">
    <source>
        <dbReference type="Proteomes" id="UP000247409"/>
    </source>
</evidence>
<name>A0A2V3IU16_9FLOR</name>
<dbReference type="AlphaFoldDB" id="A0A2V3IU16"/>
<feature type="region of interest" description="Disordered" evidence="1">
    <location>
        <begin position="62"/>
        <end position="97"/>
    </location>
</feature>
<reference evidence="2 3" key="1">
    <citation type="journal article" date="2018" name="Mol. Biol. Evol.">
        <title>Analysis of the draft genome of the red seaweed Gracilariopsis chorda provides insights into genome size evolution in Rhodophyta.</title>
        <authorList>
            <person name="Lee J."/>
            <person name="Yang E.C."/>
            <person name="Graf L."/>
            <person name="Yang J.H."/>
            <person name="Qiu H."/>
            <person name="Zel Zion U."/>
            <person name="Chan C.X."/>
            <person name="Stephens T.G."/>
            <person name="Weber A.P.M."/>
            <person name="Boo G.H."/>
            <person name="Boo S.M."/>
            <person name="Kim K.M."/>
            <person name="Shin Y."/>
            <person name="Jung M."/>
            <person name="Lee S.J."/>
            <person name="Yim H.S."/>
            <person name="Lee J.H."/>
            <person name="Bhattacharya D."/>
            <person name="Yoon H.S."/>
        </authorList>
    </citation>
    <scope>NUCLEOTIDE SEQUENCE [LARGE SCALE GENOMIC DNA]</scope>
    <source>
        <strain evidence="2 3">SKKU-2015</strain>
        <tissue evidence="2">Whole body</tissue>
    </source>
</reference>
<feature type="compositionally biased region" description="Basic and acidic residues" evidence="1">
    <location>
        <begin position="71"/>
        <end position="97"/>
    </location>
</feature>